<feature type="compositionally biased region" description="Polar residues" evidence="5">
    <location>
        <begin position="52"/>
        <end position="74"/>
    </location>
</feature>
<dbReference type="PANTHER" id="PTHR30055:SF234">
    <property type="entry name" value="HTH-TYPE TRANSCRIPTIONAL REGULATOR BETI"/>
    <property type="match status" value="1"/>
</dbReference>
<name>A0ABR8L4Q4_9ACTN</name>
<dbReference type="PRINTS" id="PR00455">
    <property type="entry name" value="HTHTETR"/>
</dbReference>
<sequence>MTPPPPGVDFCRTTEIRRGVFPLTRPLVSRLLPEAHSRGGLRQVCEDRPVSARSTQPGTTEPRSTRPDTAQPGTAQPGATEPRSTQPGSGVRRVGRPRAVARPRSELSPREEILTAAAELFTTNGYAATSTRAMAERAGIRQASIYHYFDGKEDILAELLESTVRPSLETARALTGGTPEERLWELCHCDARLLCSGPHNLGALYLLPEVRTERFAAFLRMRGELKDTYGRLLAATGAGAALTPADRALRTDLLFTLIEGVILIRRDAPGEMAADVLETLAAATADAALRLAGVADRDLRDPRETGRGPA</sequence>
<feature type="domain" description="HTH tetR-type" evidence="6">
    <location>
        <begin position="107"/>
        <end position="167"/>
    </location>
</feature>
<dbReference type="PROSITE" id="PS50977">
    <property type="entry name" value="HTH_TETR_2"/>
    <property type="match status" value="1"/>
</dbReference>
<evidence type="ECO:0000256" key="1">
    <source>
        <dbReference type="ARBA" id="ARBA00023015"/>
    </source>
</evidence>
<dbReference type="SUPFAM" id="SSF46689">
    <property type="entry name" value="Homeodomain-like"/>
    <property type="match status" value="1"/>
</dbReference>
<evidence type="ECO:0000256" key="2">
    <source>
        <dbReference type="ARBA" id="ARBA00023125"/>
    </source>
</evidence>
<evidence type="ECO:0000313" key="8">
    <source>
        <dbReference type="Proteomes" id="UP000653231"/>
    </source>
</evidence>
<feature type="region of interest" description="Disordered" evidence="5">
    <location>
        <begin position="38"/>
        <end position="108"/>
    </location>
</feature>
<comment type="caution">
    <text evidence="7">The sequence shown here is derived from an EMBL/GenBank/DDBJ whole genome shotgun (WGS) entry which is preliminary data.</text>
</comment>
<keyword evidence="8" id="KW-1185">Reference proteome</keyword>
<dbReference type="Gene3D" id="1.10.357.10">
    <property type="entry name" value="Tetracycline Repressor, domain 2"/>
    <property type="match status" value="1"/>
</dbReference>
<evidence type="ECO:0000259" key="6">
    <source>
        <dbReference type="PROSITE" id="PS50977"/>
    </source>
</evidence>
<dbReference type="Pfam" id="PF00440">
    <property type="entry name" value="TetR_N"/>
    <property type="match status" value="1"/>
</dbReference>
<feature type="DNA-binding region" description="H-T-H motif" evidence="4">
    <location>
        <begin position="130"/>
        <end position="149"/>
    </location>
</feature>
<accession>A0ABR8L4Q4</accession>
<dbReference type="EMBL" id="JACXRZ010000016">
    <property type="protein sequence ID" value="MBD3145934.1"/>
    <property type="molecule type" value="Genomic_DNA"/>
</dbReference>
<dbReference type="Proteomes" id="UP000653231">
    <property type="component" value="Unassembled WGS sequence"/>
</dbReference>
<evidence type="ECO:0000313" key="7">
    <source>
        <dbReference type="EMBL" id="MBD3145934.1"/>
    </source>
</evidence>
<keyword evidence="2 4" id="KW-0238">DNA-binding</keyword>
<evidence type="ECO:0000256" key="4">
    <source>
        <dbReference type="PROSITE-ProRule" id="PRU00335"/>
    </source>
</evidence>
<protein>
    <submittedName>
        <fullName evidence="7">TetR family transcriptional regulator</fullName>
    </submittedName>
</protein>
<dbReference type="InterPro" id="IPR001647">
    <property type="entry name" value="HTH_TetR"/>
</dbReference>
<dbReference type="PANTHER" id="PTHR30055">
    <property type="entry name" value="HTH-TYPE TRANSCRIPTIONAL REGULATOR RUTR"/>
    <property type="match status" value="1"/>
</dbReference>
<organism evidence="7 8">
    <name type="scientific">Microbispora bryophytorum subsp. camponoti</name>
    <dbReference type="NCBI Taxonomy" id="1677852"/>
    <lineage>
        <taxon>Bacteria</taxon>
        <taxon>Bacillati</taxon>
        <taxon>Actinomycetota</taxon>
        <taxon>Actinomycetes</taxon>
        <taxon>Streptosporangiales</taxon>
        <taxon>Streptosporangiaceae</taxon>
        <taxon>Microbispora</taxon>
    </lineage>
</organism>
<keyword evidence="1" id="KW-0805">Transcription regulation</keyword>
<evidence type="ECO:0000256" key="3">
    <source>
        <dbReference type="ARBA" id="ARBA00023163"/>
    </source>
</evidence>
<proteinExistence type="predicted"/>
<reference evidence="7 8" key="1">
    <citation type="submission" date="2020-09" db="EMBL/GenBank/DDBJ databases">
        <title>Actinomycete isolated from the Camponotus japonicus Mayr.</title>
        <authorList>
            <person name="Gong X."/>
        </authorList>
    </citation>
    <scope>NUCLEOTIDE SEQUENCE [LARGE SCALE GENOMIC DNA]</scope>
    <source>
        <strain evidence="7 8">2C-HV3</strain>
    </source>
</reference>
<gene>
    <name evidence="7" type="ORF">IEQ31_22460</name>
</gene>
<keyword evidence="3" id="KW-0804">Transcription</keyword>
<dbReference type="InterPro" id="IPR050109">
    <property type="entry name" value="HTH-type_TetR-like_transc_reg"/>
</dbReference>
<evidence type="ECO:0000256" key="5">
    <source>
        <dbReference type="SAM" id="MobiDB-lite"/>
    </source>
</evidence>
<dbReference type="InterPro" id="IPR009057">
    <property type="entry name" value="Homeodomain-like_sf"/>
</dbReference>